<reference evidence="1 2" key="1">
    <citation type="submission" date="2017-07" db="EMBL/GenBank/DDBJ databases">
        <title>Elstera cyanobacteriorum sp. nov., a novel bacterium isolated from cyanobacterial aggregates in a eutrophic lake.</title>
        <authorList>
            <person name="Cai H."/>
        </authorList>
    </citation>
    <scope>NUCLEOTIDE SEQUENCE [LARGE SCALE GENOMIC DNA]</scope>
    <source>
        <strain evidence="1 2">TH019</strain>
    </source>
</reference>
<keyword evidence="2" id="KW-1185">Reference proteome</keyword>
<comment type="caution">
    <text evidence="1">The sequence shown here is derived from an EMBL/GenBank/DDBJ whole genome shotgun (WGS) entry which is preliminary data.</text>
</comment>
<gene>
    <name evidence="1" type="ORF">CHR90_10595</name>
</gene>
<evidence type="ECO:0000313" key="2">
    <source>
        <dbReference type="Proteomes" id="UP000216361"/>
    </source>
</evidence>
<sequence length="153" mass="16130">MALALALMAGCAPAAVSPETVEGFPEIVGAATVRIGVETIRLHGIATAPLGSPVEIEARGWLHRRIAARRVYCHFDPTAEKQENARPGVCEIEGLDVSALLVEAGMAIDCPARSKGRYQVQQQRAEAAGFKMAERVPVPASCGSVPKKATKKG</sequence>
<organism evidence="1 2">
    <name type="scientific">Elstera cyanobacteriorum</name>
    <dbReference type="NCBI Taxonomy" id="2022747"/>
    <lineage>
        <taxon>Bacteria</taxon>
        <taxon>Pseudomonadati</taxon>
        <taxon>Pseudomonadota</taxon>
        <taxon>Alphaproteobacteria</taxon>
        <taxon>Rhodospirillales</taxon>
        <taxon>Rhodospirillaceae</taxon>
        <taxon>Elstera</taxon>
    </lineage>
</organism>
<dbReference type="Proteomes" id="UP000216361">
    <property type="component" value="Unassembled WGS sequence"/>
</dbReference>
<dbReference type="InterPro" id="IPR035437">
    <property type="entry name" value="SNase_OB-fold_sf"/>
</dbReference>
<dbReference type="SUPFAM" id="SSF50199">
    <property type="entry name" value="Staphylococcal nuclease"/>
    <property type="match status" value="1"/>
</dbReference>
<dbReference type="Gene3D" id="2.40.50.90">
    <property type="match status" value="1"/>
</dbReference>
<name>A0A255XP12_9PROT</name>
<evidence type="ECO:0008006" key="3">
    <source>
        <dbReference type="Google" id="ProtNLM"/>
    </source>
</evidence>
<accession>A0A255XP12</accession>
<evidence type="ECO:0000313" key="1">
    <source>
        <dbReference type="EMBL" id="OYQ18699.1"/>
    </source>
</evidence>
<dbReference type="EMBL" id="NOXS01000032">
    <property type="protein sequence ID" value="OYQ18699.1"/>
    <property type="molecule type" value="Genomic_DNA"/>
</dbReference>
<protein>
    <recommendedName>
        <fullName evidence="3">TNase-like domain-containing protein</fullName>
    </recommendedName>
</protein>
<proteinExistence type="predicted"/>
<dbReference type="AlphaFoldDB" id="A0A255XP12"/>